<feature type="domain" description="Glycoside hydrolase family 19 catalytic" evidence="2">
    <location>
        <begin position="244"/>
        <end position="350"/>
    </location>
</feature>
<dbReference type="SUPFAM" id="SSF53955">
    <property type="entry name" value="Lysozyme-like"/>
    <property type="match status" value="1"/>
</dbReference>
<proteinExistence type="predicted"/>
<dbReference type="GO" id="GO:0016998">
    <property type="term" value="P:cell wall macromolecule catabolic process"/>
    <property type="evidence" value="ECO:0007669"/>
    <property type="project" value="InterPro"/>
</dbReference>
<evidence type="ECO:0000256" key="1">
    <source>
        <dbReference type="SAM" id="MobiDB-lite"/>
    </source>
</evidence>
<dbReference type="GO" id="GO:0006032">
    <property type="term" value="P:chitin catabolic process"/>
    <property type="evidence" value="ECO:0007669"/>
    <property type="project" value="InterPro"/>
</dbReference>
<dbReference type="PANTHER" id="PTHR34408">
    <property type="entry name" value="FAMILY PROTEIN, PUTATIVE-RELATED"/>
    <property type="match status" value="1"/>
</dbReference>
<comment type="caution">
    <text evidence="3">The sequence shown here is derived from an EMBL/GenBank/DDBJ whole genome shotgun (WGS) entry which is preliminary data.</text>
</comment>
<dbReference type="RefSeq" id="WP_251914508.1">
    <property type="nucleotide sequence ID" value="NZ_JAMRXG010000009.1"/>
</dbReference>
<dbReference type="Pfam" id="PF00182">
    <property type="entry name" value="Glyco_hydro_19"/>
    <property type="match status" value="1"/>
</dbReference>
<dbReference type="Gene3D" id="1.10.530.10">
    <property type="match status" value="1"/>
</dbReference>
<organism evidence="3 4">
    <name type="scientific">Nocardia pulmonis</name>
    <dbReference type="NCBI Taxonomy" id="2951408"/>
    <lineage>
        <taxon>Bacteria</taxon>
        <taxon>Bacillati</taxon>
        <taxon>Actinomycetota</taxon>
        <taxon>Actinomycetes</taxon>
        <taxon>Mycobacteriales</taxon>
        <taxon>Nocardiaceae</taxon>
        <taxon>Nocardia</taxon>
    </lineage>
</organism>
<keyword evidence="4" id="KW-1185">Reference proteome</keyword>
<reference evidence="3" key="1">
    <citation type="submission" date="2022-06" db="EMBL/GenBank/DDBJ databases">
        <title>Novel species in genus nocardia.</title>
        <authorList>
            <person name="Li F."/>
        </authorList>
    </citation>
    <scope>NUCLEOTIDE SEQUENCE</scope>
    <source>
        <strain evidence="3">CDC141</strain>
    </source>
</reference>
<dbReference type="InterPro" id="IPR052354">
    <property type="entry name" value="Cell_Wall_Dynamics_Protein"/>
</dbReference>
<gene>
    <name evidence="3" type="ORF">NDR86_22235</name>
</gene>
<name>A0A9X2E8Q4_9NOCA</name>
<evidence type="ECO:0000313" key="3">
    <source>
        <dbReference type="EMBL" id="MCM6776207.1"/>
    </source>
</evidence>
<dbReference type="Proteomes" id="UP001139157">
    <property type="component" value="Unassembled WGS sequence"/>
</dbReference>
<protein>
    <recommendedName>
        <fullName evidence="2">Glycoside hydrolase family 19 catalytic domain-containing protein</fullName>
    </recommendedName>
</protein>
<dbReference type="EMBL" id="JAMRXG010000009">
    <property type="protein sequence ID" value="MCM6776207.1"/>
    <property type="molecule type" value="Genomic_DNA"/>
</dbReference>
<dbReference type="InterPro" id="IPR000726">
    <property type="entry name" value="Glyco_hydro_19_cat"/>
</dbReference>
<dbReference type="GO" id="GO:0004568">
    <property type="term" value="F:chitinase activity"/>
    <property type="evidence" value="ECO:0007669"/>
    <property type="project" value="InterPro"/>
</dbReference>
<dbReference type="PANTHER" id="PTHR34408:SF1">
    <property type="entry name" value="GLYCOSYL HYDROLASE FAMILY 19 DOMAIN-CONTAINING PROTEIN HI_1415"/>
    <property type="match status" value="1"/>
</dbReference>
<dbReference type="AlphaFoldDB" id="A0A9X2E8Q4"/>
<evidence type="ECO:0000313" key="4">
    <source>
        <dbReference type="Proteomes" id="UP001139157"/>
    </source>
</evidence>
<evidence type="ECO:0000259" key="2">
    <source>
        <dbReference type="Pfam" id="PF00182"/>
    </source>
</evidence>
<accession>A0A9X2E8Q4</accession>
<feature type="region of interest" description="Disordered" evidence="1">
    <location>
        <begin position="178"/>
        <end position="197"/>
    </location>
</feature>
<dbReference type="CDD" id="cd00325">
    <property type="entry name" value="chitinase_GH19"/>
    <property type="match status" value="1"/>
</dbReference>
<dbReference type="InterPro" id="IPR023346">
    <property type="entry name" value="Lysozyme-like_dom_sf"/>
</dbReference>
<sequence length="390" mass="41827">MTPSRSVLTGWHASVGAERLRAEFDRNLEQMEALSATVRGECRRLDGDGWQGAAFDAVLGHVEAVFGFNSLLCERAGLLRDIGVRALSDLHATTVALLDCVADAETDGCVVADDWTVTGDNPDHAAEWGEVIAEAAAAVTRADERGQRAVRGVLGEMAHLAALFVPMESLHEAALGMESEHRHPPESAEGTAVEASFPPRTSAVATQAAEAGITAEQLMAVMPNLPVAQAREYLPALNAALQEGDISTPLRQAAFLAQLAHESGELRYFEELGDAEYFRRYDPDGVAPAAGNTEPGDGPRYHGRGPIQLTGRANYRAAGAALGLDLEGDPDLAARPEIGFRIAQWYWRSRDINALVDAGDFAAVTRAVNGGHHGLAEREAYYRRALEVLR</sequence>